<protein>
    <submittedName>
        <fullName evidence="7">LLM class flavin-dependent oxidoreductase</fullName>
    </submittedName>
</protein>
<evidence type="ECO:0000259" key="6">
    <source>
        <dbReference type="Pfam" id="PF00296"/>
    </source>
</evidence>
<feature type="domain" description="Luciferase-like" evidence="6">
    <location>
        <begin position="1"/>
        <end position="315"/>
    </location>
</feature>
<evidence type="ECO:0000313" key="7">
    <source>
        <dbReference type="EMBL" id="MBT1541734.1"/>
    </source>
</evidence>
<evidence type="ECO:0000256" key="3">
    <source>
        <dbReference type="ARBA" id="ARBA00023002"/>
    </source>
</evidence>
<accession>A0A9Q2ZR21</accession>
<dbReference type="InterPro" id="IPR036661">
    <property type="entry name" value="Luciferase-like_sf"/>
</dbReference>
<comment type="caution">
    <text evidence="7">The sequence shown here is derived from an EMBL/GenBank/DDBJ whole genome shotgun (WGS) entry which is preliminary data.</text>
</comment>
<keyword evidence="1" id="KW-0285">Flavoprotein</keyword>
<feature type="region of interest" description="Disordered" evidence="5">
    <location>
        <begin position="339"/>
        <end position="362"/>
    </location>
</feature>
<dbReference type="RefSeq" id="WP_056070206.1">
    <property type="nucleotide sequence ID" value="NZ_JAHEWX010000008.1"/>
</dbReference>
<evidence type="ECO:0000256" key="4">
    <source>
        <dbReference type="ARBA" id="ARBA00023033"/>
    </source>
</evidence>
<dbReference type="CDD" id="cd01094">
    <property type="entry name" value="Alkanesulfonate_monoxygenase"/>
    <property type="match status" value="1"/>
</dbReference>
<keyword evidence="3" id="KW-0560">Oxidoreductase</keyword>
<keyword evidence="2" id="KW-0288">FMN</keyword>
<evidence type="ECO:0000256" key="2">
    <source>
        <dbReference type="ARBA" id="ARBA00022643"/>
    </source>
</evidence>
<dbReference type="Gene3D" id="3.20.20.30">
    <property type="entry name" value="Luciferase-like domain"/>
    <property type="match status" value="1"/>
</dbReference>
<keyword evidence="4" id="KW-0503">Monooxygenase</keyword>
<name>A0A9Q2ZR21_9MICO</name>
<reference evidence="7" key="1">
    <citation type="submission" date="2021-05" db="EMBL/GenBank/DDBJ databases">
        <title>Whole genome sequence of Curtobacterium flaccumfaciens pv. flaccumfaciens strain CFBP 3417.</title>
        <authorList>
            <person name="Osdaghi E."/>
            <person name="Taghouti G."/>
            <person name="Portier P."/>
            <person name="Fazliarab A."/>
            <person name="Taghavi S.M."/>
            <person name="Briand M."/>
            <person name="Le-Saux M."/>
            <person name="Jacques M.-A."/>
        </authorList>
    </citation>
    <scope>NUCLEOTIDE SEQUENCE</scope>
    <source>
        <strain evidence="7">CFBP 3417</strain>
    </source>
</reference>
<dbReference type="PANTHER" id="PTHR42847">
    <property type="entry name" value="ALKANESULFONATE MONOOXYGENASE"/>
    <property type="match status" value="1"/>
</dbReference>
<feature type="compositionally biased region" description="Low complexity" evidence="5">
    <location>
        <begin position="340"/>
        <end position="355"/>
    </location>
</feature>
<dbReference type="SUPFAM" id="SSF51679">
    <property type="entry name" value="Bacterial luciferase-like"/>
    <property type="match status" value="1"/>
</dbReference>
<dbReference type="Proteomes" id="UP000709437">
    <property type="component" value="Unassembled WGS sequence"/>
</dbReference>
<evidence type="ECO:0000256" key="1">
    <source>
        <dbReference type="ARBA" id="ARBA00022630"/>
    </source>
</evidence>
<dbReference type="GO" id="GO:0046306">
    <property type="term" value="P:alkanesulfonate catabolic process"/>
    <property type="evidence" value="ECO:0007669"/>
    <property type="project" value="TreeGrafter"/>
</dbReference>
<dbReference type="InterPro" id="IPR050172">
    <property type="entry name" value="SsuD_RutA_monooxygenase"/>
</dbReference>
<dbReference type="Pfam" id="PF00296">
    <property type="entry name" value="Bac_luciferase"/>
    <property type="match status" value="1"/>
</dbReference>
<organism evidence="7 8">
    <name type="scientific">Curtobacterium flaccumfaciens pv. flaccumfaciens</name>
    <dbReference type="NCBI Taxonomy" id="138532"/>
    <lineage>
        <taxon>Bacteria</taxon>
        <taxon>Bacillati</taxon>
        <taxon>Actinomycetota</taxon>
        <taxon>Actinomycetes</taxon>
        <taxon>Micrococcales</taxon>
        <taxon>Microbacteriaceae</taxon>
        <taxon>Curtobacterium</taxon>
    </lineage>
</organism>
<dbReference type="AlphaFoldDB" id="A0A9Q2ZR21"/>
<dbReference type="InterPro" id="IPR011251">
    <property type="entry name" value="Luciferase-like_dom"/>
</dbReference>
<dbReference type="GO" id="GO:0008726">
    <property type="term" value="F:alkanesulfonate monooxygenase activity"/>
    <property type="evidence" value="ECO:0007669"/>
    <property type="project" value="TreeGrafter"/>
</dbReference>
<evidence type="ECO:0000313" key="8">
    <source>
        <dbReference type="Proteomes" id="UP000709437"/>
    </source>
</evidence>
<dbReference type="EMBL" id="JAHEWX010000008">
    <property type="protein sequence ID" value="MBT1541734.1"/>
    <property type="molecule type" value="Genomic_DNA"/>
</dbReference>
<dbReference type="PANTHER" id="PTHR42847:SF4">
    <property type="entry name" value="ALKANESULFONATE MONOOXYGENASE-RELATED"/>
    <property type="match status" value="1"/>
</dbReference>
<evidence type="ECO:0000256" key="5">
    <source>
        <dbReference type="SAM" id="MobiDB-lite"/>
    </source>
</evidence>
<gene>
    <name evidence="7" type="ORF">KK103_08185</name>
</gene>
<sequence>MRFGYWTPLFGGWLRNVDNENMPVTFDYVKRLAQRAERIGFDLTLVPELNLNDIKGTAAPSLEAWSLAAAIAATTERLEIMAAMRPGYHLPAVTAKQAATIDDISCGRFTFNVVSAWWAEEAKQYGGIFSEHDDRYKRTAEFVEVMKGLWRETPYSFSGEYYDIENAHLEPKPRVTPRIYAGGESEAGKAAITGYADAYLTHGGTAPELRAKIDEMKRRRVDAGLPPFEAFGMAAYVIVRETEEEAQAELARITDVQHGTAYESYQDFISKSQLEHVPSLEDYSVSNRGLRPGFVGTPSQVADRIKEFEDAGVDTLLLQFSPQLEEMDRFGEQVIPLVRPTAPTPTTAPTTPTAAGVSEPVS</sequence>
<proteinExistence type="predicted"/>